<comment type="caution">
    <text evidence="1">The sequence shown here is derived from an EMBL/GenBank/DDBJ whole genome shotgun (WGS) entry which is preliminary data.</text>
</comment>
<accession>M5PCV5</accession>
<dbReference type="EMBL" id="AOFM01000009">
    <property type="protein sequence ID" value="EME73232.1"/>
    <property type="molecule type" value="Genomic_DNA"/>
</dbReference>
<dbReference type="Proteomes" id="UP000011907">
    <property type="component" value="Unassembled WGS sequence"/>
</dbReference>
<organism evidence="1 2">
    <name type="scientific">Bacillus sonorensis L12</name>
    <dbReference type="NCBI Taxonomy" id="1274524"/>
    <lineage>
        <taxon>Bacteria</taxon>
        <taxon>Bacillati</taxon>
        <taxon>Bacillota</taxon>
        <taxon>Bacilli</taxon>
        <taxon>Bacillales</taxon>
        <taxon>Bacillaceae</taxon>
        <taxon>Bacillus</taxon>
    </lineage>
</organism>
<proteinExistence type="predicted"/>
<dbReference type="AlphaFoldDB" id="M5PCV5"/>
<dbReference type="STRING" id="1274524.BSONL12_15949"/>
<sequence length="80" mass="9055">MIASNLMGSMYGPLPIHRKGQEPPNIWIHCRIDQIRSAASIADAGKEIANRFLQERDRRRSKPKNALLKGVIKGGRYSRI</sequence>
<evidence type="ECO:0000313" key="1">
    <source>
        <dbReference type="EMBL" id="EME73232.1"/>
    </source>
</evidence>
<protein>
    <submittedName>
        <fullName evidence="1">Uncharacterized protein</fullName>
    </submittedName>
</protein>
<reference evidence="1 2" key="1">
    <citation type="journal article" date="2013" name="Genome Announc.">
        <title>Draft Whole-Genome Sequence of Bacillus sonorensis Strain L12, a Source of Nonribosomal Lipopeptides.</title>
        <authorList>
            <person name="Adimpong D.B."/>
            <person name="Sorensen K.I."/>
            <person name="Nielsen D.S."/>
            <person name="Thorsen L."/>
            <person name="Rasmussen T.B."/>
            <person name="Derkx P.M."/>
            <person name="Jespersen L."/>
        </authorList>
    </citation>
    <scope>NUCLEOTIDE SEQUENCE [LARGE SCALE GENOMIC DNA]</scope>
    <source>
        <strain evidence="1 2">L12</strain>
    </source>
</reference>
<evidence type="ECO:0000313" key="2">
    <source>
        <dbReference type="Proteomes" id="UP000011907"/>
    </source>
</evidence>
<gene>
    <name evidence="1" type="ORF">BSONL12_15949</name>
</gene>
<name>M5PCV5_9BACI</name>